<dbReference type="EMBL" id="JBHLTW010000028">
    <property type="protein sequence ID" value="MFC0595865.1"/>
    <property type="molecule type" value="Genomic_DNA"/>
</dbReference>
<dbReference type="InterPro" id="IPR013824">
    <property type="entry name" value="Topo_IA_cen_sub1"/>
</dbReference>
<keyword evidence="4 14" id="KW-0479">Metal-binding</keyword>
<keyword evidence="10 14" id="KW-0238">DNA-binding</keyword>
<comment type="similarity">
    <text evidence="12 14">In the N-terminal section; belongs to the DEAD box helicase family. DDVD subfamily.</text>
</comment>
<dbReference type="PROSITE" id="PS50880">
    <property type="entry name" value="TOPRIM"/>
    <property type="match status" value="1"/>
</dbReference>
<dbReference type="GO" id="GO:0003678">
    <property type="term" value="F:DNA helicase activity"/>
    <property type="evidence" value="ECO:0007669"/>
    <property type="project" value="UniProtKB-EC"/>
</dbReference>
<dbReference type="SUPFAM" id="SSF52540">
    <property type="entry name" value="P-loop containing nucleoside triphosphate hydrolases"/>
    <property type="match status" value="2"/>
</dbReference>
<dbReference type="InterPro" id="IPR013497">
    <property type="entry name" value="Topo_IA_cen"/>
</dbReference>
<dbReference type="SUPFAM" id="SSF56712">
    <property type="entry name" value="Prokaryotic type I DNA topoisomerase"/>
    <property type="match status" value="1"/>
</dbReference>
<dbReference type="Gene3D" id="2.60.510.20">
    <property type="match status" value="1"/>
</dbReference>
<comment type="catalytic activity">
    <reaction evidence="13 14 15">
        <text>ATP + H2O = ADP + phosphate + H(+)</text>
        <dbReference type="Rhea" id="RHEA:13065"/>
        <dbReference type="ChEBI" id="CHEBI:15377"/>
        <dbReference type="ChEBI" id="CHEBI:15378"/>
        <dbReference type="ChEBI" id="CHEBI:30616"/>
        <dbReference type="ChEBI" id="CHEBI:43474"/>
        <dbReference type="ChEBI" id="CHEBI:456216"/>
    </reaction>
</comment>
<dbReference type="PRINTS" id="PR00417">
    <property type="entry name" value="PRTPISMRASEI"/>
</dbReference>
<evidence type="ECO:0000256" key="1">
    <source>
        <dbReference type="ARBA" id="ARBA00004496"/>
    </source>
</evidence>
<dbReference type="CDD" id="cd17924">
    <property type="entry name" value="DDXDc_reverse_gyrase"/>
    <property type="match status" value="1"/>
</dbReference>
<dbReference type="PROSITE" id="PS52039">
    <property type="entry name" value="TOPO_IA_2"/>
    <property type="match status" value="1"/>
</dbReference>
<comment type="caution">
    <text evidence="20">The sequence shown here is derived from an EMBL/GenBank/DDBJ whole genome shotgun (WGS) entry which is preliminary data.</text>
</comment>
<dbReference type="InterPro" id="IPR003593">
    <property type="entry name" value="AAA+_ATPase"/>
</dbReference>
<dbReference type="Pfam" id="PF01131">
    <property type="entry name" value="Topoisom_bac"/>
    <property type="match status" value="1"/>
</dbReference>
<sequence length="1118" mass="124057">MIPARYAAYCPNCGGEAESERLAAGLACARCQPDPTRPPLPGALAHFAAQEKALADWTRFFTAHMGVPPWPLQRAWAARVVQGRSFAMLAPTGIGKTTFGLLTASWLAKEGRRSYLVFPTRLLVAQAAERLRALGAPFTAYTGKAREKEALLEGHRPIGLFTVAFLHKNHARLPRPVDFLFVDDVDSLLKSARNVDRVLELLGFAPEDVEEGLALIRLRRRHPEEAERRAERLRGKARGVLAVASATARPRSSRVHLFRELLGFEVGTPSFALRKVADLYEEAFGLSQEELWARGAEWAGRLGKGGLLFLPGDLPKEAALDLARFLRARGLRAKAYLEPEALEAFRRGEVDLLVGFASWRNPLARGLDLPGRVRYALFLGVPKLRFALGEDLAPGELVRLGLALLPLLEDPGLKALVRSLARRPGLQEKEVAPLREALLERLADPAFRARVAESPEVGLTFVGEKPVLVFADVTGYLQASGRTSRLTPAGLTQGLALLLAEDRKAFTALVRRLGYLLEAPPRPVAEADLEALLKRVDEDRDRLARGERGGLALPERVVVVESPNKARTLASFFGRPMRRYLPGLVVYEALAEEGYLVVTATRGHVTDLALRGGLYGVETAPVYRPRYHPLRACPEGSVPDPLCPDGKESQPDRDRALQALRGLALEAQDFLLATDPDTEGEKISWDVYLALRAFGRGVVRGEFHAVTPRAFLEALRQPREVKEDLVEAQMVRRIADRWVGFALSEDLQRLLGRRGLSAGRVQTPVLGWVIAREREARTRLPFTEVDLRGLALRFPGEVKEETLLLEVLEEAEREQNPLPPYTTDALLADASREGFRVPEAMALAQDLFEAGLITYHRTDATRVAPEGMALARRLIEARFGPEYARPRPWGEGGAHEAIRPTRPLWPEDLEEAGLFQALPLSEAHGRLYDLIFRRFLASQMAPARVREKRVRACLGEACQELTLRVALPFPGFARVWPLGLDPDLEAGRYAVAPKVVRLPKAARYTEGELVAEMKRRGLGRPSTYAATVERLLERRYVVRRGPFLVPTRLGERVYALLTEKPPLAPVARRFVGEAFTREVEAWMDRVEAGEDPTPLLRELHRATLALLEALEGQGRPSL</sequence>
<comment type="similarity">
    <text evidence="14">In the C-terminal section; belongs to the type IA topoisomerase family.</text>
</comment>
<feature type="region of interest" description="Topoisomerase I" evidence="14">
    <location>
        <begin position="551"/>
        <end position="1118"/>
    </location>
</feature>
<organism evidence="20 21">
    <name type="scientific">Thermus composti</name>
    <dbReference type="NCBI Taxonomy" id="532059"/>
    <lineage>
        <taxon>Bacteria</taxon>
        <taxon>Thermotogati</taxon>
        <taxon>Deinococcota</taxon>
        <taxon>Deinococci</taxon>
        <taxon>Thermales</taxon>
        <taxon>Thermaceae</taxon>
        <taxon>Thermus</taxon>
    </lineage>
</organism>
<dbReference type="SMART" id="SM00382">
    <property type="entry name" value="AAA"/>
    <property type="match status" value="1"/>
</dbReference>
<dbReference type="Pfam" id="PF17915">
    <property type="entry name" value="zf_Rg"/>
    <property type="match status" value="1"/>
</dbReference>
<keyword evidence="11 14" id="KW-0413">Isomerase</keyword>
<keyword evidence="21" id="KW-1185">Reference proteome</keyword>
<evidence type="ECO:0000256" key="5">
    <source>
        <dbReference type="ARBA" id="ARBA00022741"/>
    </source>
</evidence>
<dbReference type="InterPro" id="IPR003601">
    <property type="entry name" value="Topo_IA_2"/>
</dbReference>
<dbReference type="Gene3D" id="1.10.460.10">
    <property type="entry name" value="Topoisomerase I, domain 2"/>
    <property type="match status" value="1"/>
</dbReference>
<evidence type="ECO:0000313" key="20">
    <source>
        <dbReference type="EMBL" id="MFC0595865.1"/>
    </source>
</evidence>
<feature type="active site" description="O-(5'-phospho-DNA)-tyrosine intermediate" evidence="14">
    <location>
        <position position="855"/>
    </location>
</feature>
<dbReference type="GO" id="GO:0003918">
    <property type="term" value="F:DNA topoisomerase type II (double strand cut, ATP-hydrolyzing) activity"/>
    <property type="evidence" value="ECO:0007669"/>
    <property type="project" value="UniProtKB-EC"/>
</dbReference>
<evidence type="ECO:0000256" key="12">
    <source>
        <dbReference type="ARBA" id="ARBA00043976"/>
    </source>
</evidence>
<keyword evidence="6 14" id="KW-0863">Zinc-finger</keyword>
<keyword evidence="14 20" id="KW-0378">Hydrolase</keyword>
<dbReference type="RefSeq" id="WP_188848027.1">
    <property type="nucleotide sequence ID" value="NZ_BMPJ01000029.1"/>
</dbReference>
<feature type="domain" description="Topo IA-type catalytic" evidence="19">
    <location>
        <begin position="722"/>
        <end position="1108"/>
    </location>
</feature>
<comment type="subcellular location">
    <subcellularLocation>
        <location evidence="1 14">Cytoplasm</location>
    </subcellularLocation>
</comment>
<dbReference type="PANTHER" id="PTHR43505">
    <property type="entry name" value="REVERSE GYRASE"/>
    <property type="match status" value="1"/>
</dbReference>
<dbReference type="CDD" id="cd00186">
    <property type="entry name" value="TOP1Ac"/>
    <property type="match status" value="1"/>
</dbReference>
<dbReference type="GO" id="GO:0016787">
    <property type="term" value="F:hydrolase activity"/>
    <property type="evidence" value="ECO:0007669"/>
    <property type="project" value="UniProtKB-KW"/>
</dbReference>
<dbReference type="NCBIfam" id="TIGR01054">
    <property type="entry name" value="rgy"/>
    <property type="match status" value="1"/>
</dbReference>
<dbReference type="Pfam" id="PF00270">
    <property type="entry name" value="DEAD"/>
    <property type="match status" value="1"/>
</dbReference>
<feature type="domain" description="RG N-terminal-type" evidence="18">
    <location>
        <begin position="1"/>
        <end position="40"/>
    </location>
</feature>
<evidence type="ECO:0000256" key="15">
    <source>
        <dbReference type="RuleBase" id="RU004026"/>
    </source>
</evidence>
<evidence type="ECO:0000256" key="4">
    <source>
        <dbReference type="ARBA" id="ARBA00022723"/>
    </source>
</evidence>
<dbReference type="Gene3D" id="3.40.50.140">
    <property type="match status" value="1"/>
</dbReference>
<evidence type="ECO:0000256" key="6">
    <source>
        <dbReference type="ARBA" id="ARBA00022771"/>
    </source>
</evidence>
<dbReference type="PANTHER" id="PTHR43505:SF1">
    <property type="entry name" value="REVERSE GYRASE"/>
    <property type="match status" value="1"/>
</dbReference>
<dbReference type="InterPro" id="IPR027417">
    <property type="entry name" value="P-loop_NTPase"/>
</dbReference>
<evidence type="ECO:0000256" key="10">
    <source>
        <dbReference type="ARBA" id="ARBA00023125"/>
    </source>
</evidence>
<feature type="domain" description="Toprim" evidence="16">
    <location>
        <begin position="555"/>
        <end position="706"/>
    </location>
</feature>
<evidence type="ECO:0000256" key="7">
    <source>
        <dbReference type="ARBA" id="ARBA00022833"/>
    </source>
</evidence>
<dbReference type="InterPro" id="IPR014001">
    <property type="entry name" value="Helicase_ATP-bd"/>
</dbReference>
<dbReference type="SMART" id="SM00487">
    <property type="entry name" value="DEXDc"/>
    <property type="match status" value="1"/>
</dbReference>
<dbReference type="HAMAP" id="MF_01125">
    <property type="entry name" value="Reverse_gyrase"/>
    <property type="match status" value="1"/>
</dbReference>
<evidence type="ECO:0000256" key="8">
    <source>
        <dbReference type="ARBA" id="ARBA00022840"/>
    </source>
</evidence>
<dbReference type="SMART" id="SM00437">
    <property type="entry name" value="TOP1Ac"/>
    <property type="match status" value="1"/>
</dbReference>
<evidence type="ECO:0000256" key="14">
    <source>
        <dbReference type="HAMAP-Rule" id="MF_01125"/>
    </source>
</evidence>
<dbReference type="InterPro" id="IPR040569">
    <property type="entry name" value="Znf_Rg"/>
</dbReference>
<evidence type="ECO:0000256" key="9">
    <source>
        <dbReference type="ARBA" id="ARBA00023029"/>
    </source>
</evidence>
<proteinExistence type="inferred from homology"/>
<keyword evidence="9 14" id="KW-0799">Topoisomerase</keyword>
<dbReference type="InterPro" id="IPR006171">
    <property type="entry name" value="TOPRIM_dom"/>
</dbReference>
<dbReference type="EC" id="5.6.2.-" evidence="14"/>
<comment type="miscellaneous">
    <text evidence="14">This enzyme is the only unique feature of hyperthermophilic bacteria/archaea known and seems to be essential for adaptation to life at high temperatures. It may play a role in stabilization of DNA at high temperatures.</text>
</comment>
<feature type="binding site" evidence="14">
    <location>
        <position position="73"/>
    </location>
    <ligand>
        <name>ATP</name>
        <dbReference type="ChEBI" id="CHEBI:30616"/>
    </ligand>
</feature>
<evidence type="ECO:0000259" key="19">
    <source>
        <dbReference type="PROSITE" id="PS52039"/>
    </source>
</evidence>
<dbReference type="InterPro" id="IPR013826">
    <property type="entry name" value="Topo_IA_cen_sub3"/>
</dbReference>
<keyword evidence="3 14" id="KW-0963">Cytoplasm</keyword>
<gene>
    <name evidence="14 20" type="primary">rgy</name>
    <name evidence="20" type="ORF">ACFFFP_06755</name>
</gene>
<evidence type="ECO:0000259" key="16">
    <source>
        <dbReference type="PROSITE" id="PS50880"/>
    </source>
</evidence>
<keyword evidence="5 14" id="KW-0547">Nucleotide-binding</keyword>
<dbReference type="SMART" id="SM00493">
    <property type="entry name" value="TOPRIM"/>
    <property type="match status" value="1"/>
</dbReference>
<dbReference type="Proteomes" id="UP001589830">
    <property type="component" value="Unassembled WGS sequence"/>
</dbReference>
<comment type="domain">
    <text evidence="14">Introduction of positive supercoils requires the cooperation of both domains. The helicase-like domain probably does not directly unwind DNA, but more likely acts by driving ATP-dependent conformational changes within the whole enzyme. A beta hairpin in the 'latch' region of the N-terminal domain plays a regulatory role in the enzyme, repressing topoisomerase activity in the absence of ATP and preventing the enzyme from acting as an ATP-independent relaxing enzyme; it also helps to coordinate nucleotide hydrolysis by the ATPase domain with the supercoiling activity of the topoisomerase domain.</text>
</comment>
<evidence type="ECO:0000313" key="21">
    <source>
        <dbReference type="Proteomes" id="UP001589830"/>
    </source>
</evidence>
<comment type="cofactor">
    <cofactor evidence="14">
        <name>Zn(2+)</name>
        <dbReference type="ChEBI" id="CHEBI:29105"/>
    </cofactor>
    <text evidence="14">Binds 1 or 2 zinc ions per subunit.</text>
</comment>
<comment type="subunit">
    <text evidence="2 14">Monomer.</text>
</comment>
<evidence type="ECO:0000256" key="2">
    <source>
        <dbReference type="ARBA" id="ARBA00011245"/>
    </source>
</evidence>
<evidence type="ECO:0000259" key="17">
    <source>
        <dbReference type="PROSITE" id="PS51192"/>
    </source>
</evidence>
<dbReference type="PROSITE" id="PS52036">
    <property type="entry name" value="ZF_RG_N"/>
    <property type="match status" value="1"/>
</dbReference>
<dbReference type="InterPro" id="IPR005736">
    <property type="entry name" value="Reverse_gyrase"/>
</dbReference>
<comment type="function">
    <text evidence="14">Modifies the topological state of DNA by introducing positive supercoils in an ATP-dependent process, increasing the linking number in steps of +1. Binds to single-stranded DNA, transiently cleaves and then rejoins the ends, introducing a positive supercoil in the process. The scissile phosphodiester is attacked by the catalytic tyrosine of the enzyme, resulting in the formation of a DNA-(5'-phosphotyrosyl)-enzyme intermediate. Probably involved in rewinding DNA strands in regions of the chromosome that have opened up to allow replication, transcription, DNA repair and/or for DNA protection.</text>
</comment>
<accession>A0ABV6Q181</accession>
<comment type="function">
    <text evidence="15">Modifies the topological state of DNA by introducing positive supercoils in an ATP-dependent process, increasing the linking number in steps of +1. Binds to single-stranded DNA, transiently cleaves and then rejoins the ends, introducing a positive supercoil in the process. The scissile phosphodiester is attacked by the catalytic tyrosine of the enzyme, resulting in the formation of a DNA-(5'-phosphotyrosyl)-enzyme intermediate. Involved in rewinding DNA strands in regions of the chromosome that have opened up to allow replication, transcription, DNA repair and/or for DNA protection.</text>
</comment>
<evidence type="ECO:0000256" key="3">
    <source>
        <dbReference type="ARBA" id="ARBA00022490"/>
    </source>
</evidence>
<dbReference type="PROSITE" id="PS51192">
    <property type="entry name" value="HELICASE_ATP_BIND_1"/>
    <property type="match status" value="1"/>
</dbReference>
<keyword evidence="8 14" id="KW-0067">ATP-binding</keyword>
<dbReference type="SMART" id="SM00436">
    <property type="entry name" value="TOP1Bc"/>
    <property type="match status" value="1"/>
</dbReference>
<evidence type="ECO:0000256" key="13">
    <source>
        <dbReference type="ARBA" id="ARBA00049360"/>
    </source>
</evidence>
<reference evidence="20 21" key="1">
    <citation type="submission" date="2024-09" db="EMBL/GenBank/DDBJ databases">
        <authorList>
            <person name="Sun Q."/>
            <person name="Mori K."/>
        </authorList>
    </citation>
    <scope>NUCLEOTIDE SEQUENCE [LARGE SCALE GENOMIC DNA]</scope>
    <source>
        <strain evidence="20 21">NCAIM B.02340</strain>
    </source>
</reference>
<dbReference type="Gene3D" id="1.10.290.10">
    <property type="entry name" value="Topoisomerase I, domain 4"/>
    <property type="match status" value="1"/>
</dbReference>
<evidence type="ECO:0000259" key="18">
    <source>
        <dbReference type="PROSITE" id="PS52036"/>
    </source>
</evidence>
<keyword evidence="7 14" id="KW-0862">Zinc</keyword>
<feature type="domain" description="Helicase ATP-binding" evidence="17">
    <location>
        <begin position="77"/>
        <end position="266"/>
    </location>
</feature>
<protein>
    <recommendedName>
        <fullName evidence="14 15">Reverse gyrase</fullName>
        <ecNumber evidence="14">5.6.2.-</ecNumber>
    </recommendedName>
</protein>
<dbReference type="InterPro" id="IPR023405">
    <property type="entry name" value="Topo_IA_core_domain"/>
</dbReference>
<dbReference type="Pfam" id="PF01751">
    <property type="entry name" value="Toprim"/>
    <property type="match status" value="1"/>
</dbReference>
<dbReference type="InterPro" id="IPR003602">
    <property type="entry name" value="Topo_IA_DNA-bd_dom"/>
</dbReference>
<dbReference type="Gene3D" id="3.40.50.300">
    <property type="entry name" value="P-loop containing nucleotide triphosphate hydrolases"/>
    <property type="match status" value="3"/>
</dbReference>
<name>A0ABV6Q181_9DEIN</name>
<evidence type="ECO:0000256" key="11">
    <source>
        <dbReference type="ARBA" id="ARBA00023235"/>
    </source>
</evidence>
<dbReference type="InterPro" id="IPR011545">
    <property type="entry name" value="DEAD/DEAH_box_helicase_dom"/>
</dbReference>